<name>A0A7V4E444_UNCW3</name>
<organism evidence="5">
    <name type="scientific">candidate division WOR-3 bacterium</name>
    <dbReference type="NCBI Taxonomy" id="2052148"/>
    <lineage>
        <taxon>Bacteria</taxon>
        <taxon>Bacteria division WOR-3</taxon>
    </lineage>
</organism>
<dbReference type="SUPFAM" id="SSF52540">
    <property type="entry name" value="P-loop containing nucleoside triphosphate hydrolases"/>
    <property type="match status" value="1"/>
</dbReference>
<evidence type="ECO:0000256" key="1">
    <source>
        <dbReference type="ARBA" id="ARBA00022448"/>
    </source>
</evidence>
<evidence type="ECO:0000256" key="2">
    <source>
        <dbReference type="ARBA" id="ARBA00022741"/>
    </source>
</evidence>
<comment type="caution">
    <text evidence="5">The sequence shown here is derived from an EMBL/GenBank/DDBJ whole genome shotgun (WGS) entry which is preliminary data.</text>
</comment>
<evidence type="ECO:0000313" key="5">
    <source>
        <dbReference type="EMBL" id="HGL17248.1"/>
    </source>
</evidence>
<dbReference type="GO" id="GO:0016887">
    <property type="term" value="F:ATP hydrolysis activity"/>
    <property type="evidence" value="ECO:0007669"/>
    <property type="project" value="InterPro"/>
</dbReference>
<proteinExistence type="predicted"/>
<dbReference type="InterPro" id="IPR003439">
    <property type="entry name" value="ABC_transporter-like_ATP-bd"/>
</dbReference>
<dbReference type="CDD" id="cd03230">
    <property type="entry name" value="ABC_DR_subfamily_A"/>
    <property type="match status" value="1"/>
</dbReference>
<keyword evidence="3 5" id="KW-0067">ATP-binding</keyword>
<accession>A0A7V4E444</accession>
<dbReference type="InterPro" id="IPR027417">
    <property type="entry name" value="P-loop_NTPase"/>
</dbReference>
<dbReference type="Pfam" id="PF00005">
    <property type="entry name" value="ABC_tran"/>
    <property type="match status" value="1"/>
</dbReference>
<keyword evidence="2" id="KW-0547">Nucleotide-binding</keyword>
<sequence>MLPSLSTLMAILITVLIRIAPFCTIRKIEVTWGILTTLLSPSPMLRLWILTIARMQDKVLELIEVCKTYKGELFEKPFRALDGITFELVRNKSFGLIGLNGAGKSTTIKIILGLIFPDSGEVRVFGKSPFEEEVKRKLSYLPENPNFYENLKGYELLEWVGRLRGLMGKWLKEETEKWLCKVGLEKDGGKLIKKYSRGMVQRLGLAQAFIGNPELIILDEPLNGLDPLGRKMARDLIAEALDNGATIFFTSHILEDIEKICDRVCIIHKGKILKFVETKEVENLEKEFIKTLEEYEKNA</sequence>
<feature type="domain" description="ABC transporter" evidence="4">
    <location>
        <begin position="60"/>
        <end position="294"/>
    </location>
</feature>
<protein>
    <submittedName>
        <fullName evidence="5">ABC transporter ATP-binding protein</fullName>
    </submittedName>
</protein>
<dbReference type="PANTHER" id="PTHR42939">
    <property type="entry name" value="ABC TRANSPORTER ATP-BINDING PROTEIN ALBC-RELATED"/>
    <property type="match status" value="1"/>
</dbReference>
<dbReference type="InterPro" id="IPR051782">
    <property type="entry name" value="ABC_Transporter_VariousFunc"/>
</dbReference>
<evidence type="ECO:0000256" key="3">
    <source>
        <dbReference type="ARBA" id="ARBA00022840"/>
    </source>
</evidence>
<gene>
    <name evidence="5" type="ORF">ENU66_02795</name>
</gene>
<dbReference type="Gene3D" id="3.40.50.300">
    <property type="entry name" value="P-loop containing nucleotide triphosphate hydrolases"/>
    <property type="match status" value="1"/>
</dbReference>
<dbReference type="AlphaFoldDB" id="A0A7V4E444"/>
<dbReference type="InterPro" id="IPR003593">
    <property type="entry name" value="AAA+_ATPase"/>
</dbReference>
<reference evidence="5" key="1">
    <citation type="journal article" date="2020" name="mSystems">
        <title>Genome- and Community-Level Interaction Insights into Carbon Utilization and Element Cycling Functions of Hydrothermarchaeota in Hydrothermal Sediment.</title>
        <authorList>
            <person name="Zhou Z."/>
            <person name="Liu Y."/>
            <person name="Xu W."/>
            <person name="Pan J."/>
            <person name="Luo Z.H."/>
            <person name="Li M."/>
        </authorList>
    </citation>
    <scope>NUCLEOTIDE SEQUENCE [LARGE SCALE GENOMIC DNA]</scope>
    <source>
        <strain evidence="5">SpSt-69</strain>
    </source>
</reference>
<dbReference type="PANTHER" id="PTHR42939:SF1">
    <property type="entry name" value="ABC TRANSPORTER ATP-BINDING PROTEIN ALBC-RELATED"/>
    <property type="match status" value="1"/>
</dbReference>
<evidence type="ECO:0000259" key="4">
    <source>
        <dbReference type="PROSITE" id="PS50893"/>
    </source>
</evidence>
<dbReference type="EMBL" id="DTDJ01000023">
    <property type="protein sequence ID" value="HGL17248.1"/>
    <property type="molecule type" value="Genomic_DNA"/>
</dbReference>
<dbReference type="SMART" id="SM00382">
    <property type="entry name" value="AAA"/>
    <property type="match status" value="1"/>
</dbReference>
<keyword evidence="1" id="KW-0813">Transport</keyword>
<dbReference type="GO" id="GO:0005524">
    <property type="term" value="F:ATP binding"/>
    <property type="evidence" value="ECO:0007669"/>
    <property type="project" value="UniProtKB-KW"/>
</dbReference>
<dbReference type="PROSITE" id="PS50893">
    <property type="entry name" value="ABC_TRANSPORTER_2"/>
    <property type="match status" value="1"/>
</dbReference>